<evidence type="ECO:0000313" key="6">
    <source>
        <dbReference type="EMBL" id="KXZ40821.1"/>
    </source>
</evidence>
<name>A0A150FT78_GONPE</name>
<dbReference type="AlphaFoldDB" id="A0A150FT78"/>
<protein>
    <recommendedName>
        <fullName evidence="5">Protein kinase domain-containing protein</fullName>
    </recommendedName>
</protein>
<dbReference type="PANTHER" id="PTHR43289:SF6">
    <property type="entry name" value="SERINE_THREONINE-PROTEIN KINASE NEKL-3"/>
    <property type="match status" value="1"/>
</dbReference>
<dbReference type="Pfam" id="PF00069">
    <property type="entry name" value="Pkinase"/>
    <property type="match status" value="1"/>
</dbReference>
<keyword evidence="2" id="KW-0547">Nucleotide-binding</keyword>
<feature type="domain" description="Protein kinase" evidence="5">
    <location>
        <begin position="1"/>
        <end position="200"/>
    </location>
</feature>
<dbReference type="EMBL" id="LSYV01002097">
    <property type="protein sequence ID" value="KXZ40821.1"/>
    <property type="molecule type" value="Genomic_DNA"/>
</dbReference>
<evidence type="ECO:0000313" key="7">
    <source>
        <dbReference type="Proteomes" id="UP000075714"/>
    </source>
</evidence>
<accession>A0A150FT78</accession>
<dbReference type="STRING" id="33097.A0A150FT78"/>
<evidence type="ECO:0000259" key="5">
    <source>
        <dbReference type="PROSITE" id="PS50011"/>
    </source>
</evidence>
<dbReference type="InterPro" id="IPR000719">
    <property type="entry name" value="Prot_kinase_dom"/>
</dbReference>
<comment type="caution">
    <text evidence="6">The sequence shown here is derived from an EMBL/GenBank/DDBJ whole genome shotgun (WGS) entry which is preliminary data.</text>
</comment>
<reference evidence="7" key="1">
    <citation type="journal article" date="2016" name="Nat. Commun.">
        <title>The Gonium pectorale genome demonstrates co-option of cell cycle regulation during the evolution of multicellularity.</title>
        <authorList>
            <person name="Hanschen E.R."/>
            <person name="Marriage T.N."/>
            <person name="Ferris P.J."/>
            <person name="Hamaji T."/>
            <person name="Toyoda A."/>
            <person name="Fujiyama A."/>
            <person name="Neme R."/>
            <person name="Noguchi H."/>
            <person name="Minakuchi Y."/>
            <person name="Suzuki M."/>
            <person name="Kawai-Toyooka H."/>
            <person name="Smith D.R."/>
            <person name="Sparks H."/>
            <person name="Anderson J."/>
            <person name="Bakaric R."/>
            <person name="Luria V."/>
            <person name="Karger A."/>
            <person name="Kirschner M.W."/>
            <person name="Durand P.M."/>
            <person name="Michod R.E."/>
            <person name="Nozaki H."/>
            <person name="Olson B.J."/>
        </authorList>
    </citation>
    <scope>NUCLEOTIDE SEQUENCE [LARGE SCALE GENOMIC DNA]</scope>
    <source>
        <strain evidence="7">NIES-2863</strain>
    </source>
</reference>
<dbReference type="Proteomes" id="UP000075714">
    <property type="component" value="Unassembled WGS sequence"/>
</dbReference>
<gene>
    <name evidence="6" type="ORF">GPECTOR_2108g1100</name>
</gene>
<organism evidence="6 7">
    <name type="scientific">Gonium pectorale</name>
    <name type="common">Green alga</name>
    <dbReference type="NCBI Taxonomy" id="33097"/>
    <lineage>
        <taxon>Eukaryota</taxon>
        <taxon>Viridiplantae</taxon>
        <taxon>Chlorophyta</taxon>
        <taxon>core chlorophytes</taxon>
        <taxon>Chlorophyceae</taxon>
        <taxon>CS clade</taxon>
        <taxon>Chlamydomonadales</taxon>
        <taxon>Volvocaceae</taxon>
        <taxon>Gonium</taxon>
    </lineage>
</organism>
<dbReference type="OrthoDB" id="562728at2759"/>
<evidence type="ECO:0000256" key="3">
    <source>
        <dbReference type="ARBA" id="ARBA00022777"/>
    </source>
</evidence>
<dbReference type="GO" id="GO:0005524">
    <property type="term" value="F:ATP binding"/>
    <property type="evidence" value="ECO:0007669"/>
    <property type="project" value="UniProtKB-KW"/>
</dbReference>
<dbReference type="GO" id="GO:0004674">
    <property type="term" value="F:protein serine/threonine kinase activity"/>
    <property type="evidence" value="ECO:0007669"/>
    <property type="project" value="TreeGrafter"/>
</dbReference>
<proteinExistence type="predicted"/>
<keyword evidence="1" id="KW-0808">Transferase</keyword>
<dbReference type="SUPFAM" id="SSF56112">
    <property type="entry name" value="Protein kinase-like (PK-like)"/>
    <property type="match status" value="1"/>
</dbReference>
<keyword evidence="7" id="KW-1185">Reference proteome</keyword>
<dbReference type="PANTHER" id="PTHR43289">
    <property type="entry name" value="MITOGEN-ACTIVATED PROTEIN KINASE KINASE KINASE 20-RELATED"/>
    <property type="match status" value="1"/>
</dbReference>
<dbReference type="Gene3D" id="1.10.510.10">
    <property type="entry name" value="Transferase(Phosphotransferase) domain 1"/>
    <property type="match status" value="1"/>
</dbReference>
<evidence type="ECO:0000256" key="2">
    <source>
        <dbReference type="ARBA" id="ARBA00022741"/>
    </source>
</evidence>
<keyword evidence="3" id="KW-0418">Kinase</keyword>
<evidence type="ECO:0000256" key="1">
    <source>
        <dbReference type="ARBA" id="ARBA00022679"/>
    </source>
</evidence>
<dbReference type="InterPro" id="IPR011009">
    <property type="entry name" value="Kinase-like_dom_sf"/>
</dbReference>
<keyword evidence="4" id="KW-0067">ATP-binding</keyword>
<sequence>MLAEELRAKVSDFGEAIEALHNSGWVHGDLKPENAVVLPDRLVLIDVAGAASVRGTTDGFLPGSGAYTPCYAPPEQCDEDAPRRGRPSDVFSFGASVQTMLEDAAASFGWATGELWREDQEERCEMAARQQAWQQGAGAAVSMQHLSPRALRSGARKAAWRARKAVEAAAERLGLPALAAACMAPNPAARPTMGQLRAWLCGC</sequence>
<dbReference type="PROSITE" id="PS50011">
    <property type="entry name" value="PROTEIN_KINASE_DOM"/>
    <property type="match status" value="1"/>
</dbReference>
<evidence type="ECO:0000256" key="4">
    <source>
        <dbReference type="ARBA" id="ARBA00022840"/>
    </source>
</evidence>